<dbReference type="EMBL" id="JAAXKX010000007">
    <property type="protein sequence ID" value="NKN32987.1"/>
    <property type="molecule type" value="Genomic_DNA"/>
</dbReference>
<comment type="caution">
    <text evidence="3">The sequence shown here is derived from an EMBL/GenBank/DDBJ whole genome shotgun (WGS) entry which is preliminary data.</text>
</comment>
<dbReference type="PROSITE" id="PS51257">
    <property type="entry name" value="PROKAR_LIPOPROTEIN"/>
    <property type="match status" value="1"/>
</dbReference>
<accession>A0ABX1I690</accession>
<keyword evidence="4" id="KW-1185">Reference proteome</keyword>
<dbReference type="RefSeq" id="WP_168668062.1">
    <property type="nucleotide sequence ID" value="NZ_JAAXKX010000007.1"/>
</dbReference>
<dbReference type="InterPro" id="IPR025392">
    <property type="entry name" value="DUF4124"/>
</dbReference>
<name>A0ABX1I690_9GAMM</name>
<evidence type="ECO:0000256" key="1">
    <source>
        <dbReference type="SAM" id="MobiDB-lite"/>
    </source>
</evidence>
<sequence length="310" mass="34963">MSKRFSPLRHLYWLSVPLLLGCCYAQAGDGRLYRWVDEAGNVHYGDFLPADSVEQGHAELDARGVERERVPPVPSEQERAAARSQAQARARDQRILATYRSVEDVRMARDGRLTGIDARIQVLRDGIRHQRDRLEGLADRLAGQDRDQLDVARALEAEVIEVEGQILDDYRRIVGLEHDKDAVRRQFAAVEARLRELRGLGEIPDQAPSAPPHRVTCRDLVGCGRDWERARAYLQARFGTPELHQSIDLLMARARDEREVRVLTLARLSGLEEGTVLYLDLQCKNRLTGADTCIDTAAKAAVRGFRAALR</sequence>
<proteinExistence type="predicted"/>
<evidence type="ECO:0000313" key="4">
    <source>
        <dbReference type="Proteomes" id="UP000740754"/>
    </source>
</evidence>
<organism evidence="3 4">
    <name type="scientific">Marichromatium bheemlicum</name>
    <dbReference type="NCBI Taxonomy" id="365339"/>
    <lineage>
        <taxon>Bacteria</taxon>
        <taxon>Pseudomonadati</taxon>
        <taxon>Pseudomonadota</taxon>
        <taxon>Gammaproteobacteria</taxon>
        <taxon>Chromatiales</taxon>
        <taxon>Chromatiaceae</taxon>
        <taxon>Marichromatium</taxon>
    </lineage>
</organism>
<gene>
    <name evidence="3" type="ORF">HF203_07105</name>
</gene>
<feature type="compositionally biased region" description="Basic and acidic residues" evidence="1">
    <location>
        <begin position="68"/>
        <end position="81"/>
    </location>
</feature>
<evidence type="ECO:0000313" key="3">
    <source>
        <dbReference type="EMBL" id="NKN32987.1"/>
    </source>
</evidence>
<evidence type="ECO:0000259" key="2">
    <source>
        <dbReference type="Pfam" id="PF13511"/>
    </source>
</evidence>
<feature type="region of interest" description="Disordered" evidence="1">
    <location>
        <begin position="68"/>
        <end position="89"/>
    </location>
</feature>
<feature type="domain" description="DUF4124" evidence="2">
    <location>
        <begin position="22"/>
        <end position="86"/>
    </location>
</feature>
<protein>
    <submittedName>
        <fullName evidence="3">DUF4124 domain-containing protein</fullName>
    </submittedName>
</protein>
<reference evidence="3 4" key="1">
    <citation type="submission" date="2020-04" db="EMBL/GenBank/DDBJ databases">
        <title>Draft Whole-Genome sequence of Marichromatium bheemlicum DSM 18632, type strain.</title>
        <authorList>
            <person name="Kyndt J.A."/>
            <person name="Meyer T.E."/>
        </authorList>
    </citation>
    <scope>NUCLEOTIDE SEQUENCE [LARGE SCALE GENOMIC DNA]</scope>
    <source>
        <strain evidence="3 4">DSM 18632</strain>
    </source>
</reference>
<dbReference type="Pfam" id="PF13511">
    <property type="entry name" value="DUF4124"/>
    <property type="match status" value="1"/>
</dbReference>
<dbReference type="Proteomes" id="UP000740754">
    <property type="component" value="Unassembled WGS sequence"/>
</dbReference>